<accession>A0A7G9LEA6</accession>
<keyword evidence="1" id="KW-0472">Membrane</keyword>
<proteinExistence type="predicted"/>
<dbReference type="SUPFAM" id="SSF54427">
    <property type="entry name" value="NTF2-like"/>
    <property type="match status" value="1"/>
</dbReference>
<dbReference type="Gene3D" id="3.10.450.50">
    <property type="match status" value="1"/>
</dbReference>
<dbReference type="KEGG" id="ppec:H9W90_07550"/>
<dbReference type="EMBL" id="CP060695">
    <property type="protein sequence ID" value="QNM86955.1"/>
    <property type="molecule type" value="Genomic_DNA"/>
</dbReference>
<evidence type="ECO:0000313" key="2">
    <source>
        <dbReference type="EMBL" id="QNM86955.1"/>
    </source>
</evidence>
<dbReference type="RefSeq" id="WP_187483827.1">
    <property type="nucleotide sequence ID" value="NZ_CP060695.1"/>
</dbReference>
<dbReference type="Proteomes" id="UP000515808">
    <property type="component" value="Chromosome"/>
</dbReference>
<keyword evidence="1" id="KW-1133">Transmembrane helix</keyword>
<keyword evidence="1" id="KW-0812">Transmembrane</keyword>
<sequence>MNSFFDAFKGSLIIKILIAIIMFLFSLITNAQVDKNTELYKTLKSKDSIIFERAFNKCETEKLEPIIAENFEFYHDVAGVQNKNEFVEAVKVNLCTNPGIFSRELDESTLEVFELKNNGKRYGAIQRGKHIFFITENNKIHKTGTALFTHIWILEKNIWKLKRVLSFNHKDATE</sequence>
<name>A0A7G9LEA6_9FLAO</name>
<evidence type="ECO:0000313" key="3">
    <source>
        <dbReference type="Proteomes" id="UP000515808"/>
    </source>
</evidence>
<protein>
    <submittedName>
        <fullName evidence="2">Nuclear transport factor 2 family protein</fullName>
    </submittedName>
</protein>
<keyword evidence="3" id="KW-1185">Reference proteome</keyword>
<evidence type="ECO:0000256" key="1">
    <source>
        <dbReference type="SAM" id="Phobius"/>
    </source>
</evidence>
<gene>
    <name evidence="2" type="ORF">H9W90_07550</name>
</gene>
<organism evidence="2 3">
    <name type="scientific">Polaribacter pectinis</name>
    <dbReference type="NCBI Taxonomy" id="2738844"/>
    <lineage>
        <taxon>Bacteria</taxon>
        <taxon>Pseudomonadati</taxon>
        <taxon>Bacteroidota</taxon>
        <taxon>Flavobacteriia</taxon>
        <taxon>Flavobacteriales</taxon>
        <taxon>Flavobacteriaceae</taxon>
    </lineage>
</organism>
<dbReference type="AlphaFoldDB" id="A0A7G9LEA6"/>
<dbReference type="InterPro" id="IPR032710">
    <property type="entry name" value="NTF2-like_dom_sf"/>
</dbReference>
<reference evidence="2 3" key="1">
    <citation type="submission" date="2020-08" db="EMBL/GenBank/DDBJ databases">
        <title>Polaribacter sp. L12M9 isolated from gut of the Korean scallop.</title>
        <authorList>
            <person name="Jeong Y.S."/>
        </authorList>
    </citation>
    <scope>NUCLEOTIDE SEQUENCE [LARGE SCALE GENOMIC DNA]</scope>
    <source>
        <strain evidence="2 3">L12M9</strain>
    </source>
</reference>
<feature type="transmembrane region" description="Helical" evidence="1">
    <location>
        <begin position="12"/>
        <end position="31"/>
    </location>
</feature>